<evidence type="ECO:0000259" key="2">
    <source>
        <dbReference type="PROSITE" id="PS51910"/>
    </source>
</evidence>
<dbReference type="InterPro" id="IPR001223">
    <property type="entry name" value="Glyco_hydro18_cat"/>
</dbReference>
<evidence type="ECO:0000313" key="3">
    <source>
        <dbReference type="EMBL" id="KAK7052982.1"/>
    </source>
</evidence>
<dbReference type="EMBL" id="JAYKXP010000011">
    <property type="protein sequence ID" value="KAK7052982.1"/>
    <property type="molecule type" value="Genomic_DNA"/>
</dbReference>
<accession>A0AAW0DMI5</accession>
<sequence>MFATGVFLLLSALSARACAHETIAKGYYPGWTTKFPLSEVSWSKYSHVTYAFAVTTSDGKLSLEGSNPDGLAPFVKAAREHGVTPCISIGGWTGSRFFSTAVGSPLNRTEFVTTILDFALKYDLQCIDLDWEYPAKQGIGCNTINKDDTANFLSFLQELRVNPAAATYEISAAVGINTFIDGAGNPSTDVSGFANVLDHIVLMNYDIYGSWSDVVGPNAPLNDTCAPAPYQQGSGVWSVDKWTKAGMPKEKLVLGVGSYGHAFTVKKEDAFVKGSTAELNAYPPFDKTHPPFGENGDDSGVDVCGVKNGPSDVWSFRAMVENGYLKKDGTPNVPHRFDECSKTAYVYNADKQVQISFDDAKAFEVKGTFIKDFGLRGYSVWEVTGDESDILLNAIRKGAGLDS</sequence>
<dbReference type="AlphaFoldDB" id="A0AAW0DMI5"/>
<dbReference type="InterPro" id="IPR029070">
    <property type="entry name" value="Chitinase_insertion_sf"/>
</dbReference>
<dbReference type="Pfam" id="PF00704">
    <property type="entry name" value="Glyco_hydro_18"/>
    <property type="match status" value="1"/>
</dbReference>
<dbReference type="SUPFAM" id="SSF54556">
    <property type="entry name" value="Chitinase insertion domain"/>
    <property type="match status" value="1"/>
</dbReference>
<comment type="caution">
    <text evidence="3">The sequence shown here is derived from an EMBL/GenBank/DDBJ whole genome shotgun (WGS) entry which is preliminary data.</text>
</comment>
<dbReference type="GO" id="GO:0006032">
    <property type="term" value="P:chitin catabolic process"/>
    <property type="evidence" value="ECO:0007669"/>
    <property type="project" value="TreeGrafter"/>
</dbReference>
<keyword evidence="1" id="KW-0732">Signal</keyword>
<dbReference type="GO" id="GO:0008061">
    <property type="term" value="F:chitin binding"/>
    <property type="evidence" value="ECO:0007669"/>
    <property type="project" value="InterPro"/>
</dbReference>
<reference evidence="3 4" key="1">
    <citation type="submission" date="2024-01" db="EMBL/GenBank/DDBJ databases">
        <title>A draft genome for a cacao thread blight-causing isolate of Paramarasmius palmivorus.</title>
        <authorList>
            <person name="Baruah I.K."/>
            <person name="Bukari Y."/>
            <person name="Amoako-Attah I."/>
            <person name="Meinhardt L.W."/>
            <person name="Bailey B.A."/>
            <person name="Cohen S.P."/>
        </authorList>
    </citation>
    <scope>NUCLEOTIDE SEQUENCE [LARGE SCALE GENOMIC DNA]</scope>
    <source>
        <strain evidence="3 4">GH-12</strain>
    </source>
</reference>
<dbReference type="GO" id="GO:0005975">
    <property type="term" value="P:carbohydrate metabolic process"/>
    <property type="evidence" value="ECO:0007669"/>
    <property type="project" value="InterPro"/>
</dbReference>
<gene>
    <name evidence="3" type="ORF">VNI00_004303</name>
</gene>
<feature type="domain" description="GH18" evidence="2">
    <location>
        <begin position="22"/>
        <end position="402"/>
    </location>
</feature>
<dbReference type="PROSITE" id="PS51910">
    <property type="entry name" value="GH18_2"/>
    <property type="match status" value="1"/>
</dbReference>
<proteinExistence type="predicted"/>
<dbReference type="PANTHER" id="PTHR11177:SF317">
    <property type="entry name" value="CHITINASE 12-RELATED"/>
    <property type="match status" value="1"/>
</dbReference>
<feature type="chain" id="PRO_5043541685" description="GH18 domain-containing protein" evidence="1">
    <location>
        <begin position="20"/>
        <end position="403"/>
    </location>
</feature>
<dbReference type="GO" id="GO:0004568">
    <property type="term" value="F:chitinase activity"/>
    <property type="evidence" value="ECO:0007669"/>
    <property type="project" value="TreeGrafter"/>
</dbReference>
<protein>
    <recommendedName>
        <fullName evidence="2">GH18 domain-containing protein</fullName>
    </recommendedName>
</protein>
<dbReference type="InterPro" id="IPR050314">
    <property type="entry name" value="Glycosyl_Hydrlase_18"/>
</dbReference>
<organism evidence="3 4">
    <name type="scientific">Paramarasmius palmivorus</name>
    <dbReference type="NCBI Taxonomy" id="297713"/>
    <lineage>
        <taxon>Eukaryota</taxon>
        <taxon>Fungi</taxon>
        <taxon>Dikarya</taxon>
        <taxon>Basidiomycota</taxon>
        <taxon>Agaricomycotina</taxon>
        <taxon>Agaricomycetes</taxon>
        <taxon>Agaricomycetidae</taxon>
        <taxon>Agaricales</taxon>
        <taxon>Marasmiineae</taxon>
        <taxon>Marasmiaceae</taxon>
        <taxon>Paramarasmius</taxon>
    </lineage>
</organism>
<dbReference type="Gene3D" id="3.20.20.80">
    <property type="entry name" value="Glycosidases"/>
    <property type="match status" value="1"/>
</dbReference>
<name>A0AAW0DMI5_9AGAR</name>
<dbReference type="PANTHER" id="PTHR11177">
    <property type="entry name" value="CHITINASE"/>
    <property type="match status" value="1"/>
</dbReference>
<dbReference type="InterPro" id="IPR011583">
    <property type="entry name" value="Chitinase_II/V-like_cat"/>
</dbReference>
<keyword evidence="4" id="KW-1185">Reference proteome</keyword>
<dbReference type="InterPro" id="IPR017853">
    <property type="entry name" value="GH"/>
</dbReference>
<dbReference type="Gene3D" id="3.10.50.10">
    <property type="match status" value="1"/>
</dbReference>
<feature type="signal peptide" evidence="1">
    <location>
        <begin position="1"/>
        <end position="19"/>
    </location>
</feature>
<dbReference type="SUPFAM" id="SSF51445">
    <property type="entry name" value="(Trans)glycosidases"/>
    <property type="match status" value="1"/>
</dbReference>
<dbReference type="Proteomes" id="UP001383192">
    <property type="component" value="Unassembled WGS sequence"/>
</dbReference>
<evidence type="ECO:0000256" key="1">
    <source>
        <dbReference type="SAM" id="SignalP"/>
    </source>
</evidence>
<evidence type="ECO:0000313" key="4">
    <source>
        <dbReference type="Proteomes" id="UP001383192"/>
    </source>
</evidence>
<dbReference type="SMART" id="SM00636">
    <property type="entry name" value="Glyco_18"/>
    <property type="match status" value="1"/>
</dbReference>
<dbReference type="GO" id="GO:0005576">
    <property type="term" value="C:extracellular region"/>
    <property type="evidence" value="ECO:0007669"/>
    <property type="project" value="TreeGrafter"/>
</dbReference>